<accession>A0A5C5ZYF8</accession>
<reference evidence="1 2" key="1">
    <citation type="submission" date="2019-02" db="EMBL/GenBank/DDBJ databases">
        <title>Deep-cultivation of Planctomycetes and their phenomic and genomic characterization uncovers novel biology.</title>
        <authorList>
            <person name="Wiegand S."/>
            <person name="Jogler M."/>
            <person name="Boedeker C."/>
            <person name="Pinto D."/>
            <person name="Vollmers J."/>
            <person name="Rivas-Marin E."/>
            <person name="Kohn T."/>
            <person name="Peeters S.H."/>
            <person name="Heuer A."/>
            <person name="Rast P."/>
            <person name="Oberbeckmann S."/>
            <person name="Bunk B."/>
            <person name="Jeske O."/>
            <person name="Meyerdierks A."/>
            <person name="Storesund J.E."/>
            <person name="Kallscheuer N."/>
            <person name="Luecker S."/>
            <person name="Lage O.M."/>
            <person name="Pohl T."/>
            <person name="Merkel B.J."/>
            <person name="Hornburger P."/>
            <person name="Mueller R.-W."/>
            <person name="Bruemmer F."/>
            <person name="Labrenz M."/>
            <person name="Spormann A.M."/>
            <person name="Op Den Camp H."/>
            <person name="Overmann J."/>
            <person name="Amann R."/>
            <person name="Jetten M.S.M."/>
            <person name="Mascher T."/>
            <person name="Medema M.H."/>
            <person name="Devos D.P."/>
            <person name="Kaster A.-K."/>
            <person name="Ovreas L."/>
            <person name="Rohde M."/>
            <person name="Galperin M.Y."/>
            <person name="Jogler C."/>
        </authorList>
    </citation>
    <scope>NUCLEOTIDE SEQUENCE [LARGE SCALE GENOMIC DNA]</scope>
    <source>
        <strain evidence="1 2">Pla100</strain>
    </source>
</reference>
<organism evidence="1 2">
    <name type="scientific">Neorhodopirellula pilleata</name>
    <dbReference type="NCBI Taxonomy" id="2714738"/>
    <lineage>
        <taxon>Bacteria</taxon>
        <taxon>Pseudomonadati</taxon>
        <taxon>Planctomycetota</taxon>
        <taxon>Planctomycetia</taxon>
        <taxon>Pirellulales</taxon>
        <taxon>Pirellulaceae</taxon>
        <taxon>Neorhodopirellula</taxon>
    </lineage>
</organism>
<keyword evidence="2" id="KW-1185">Reference proteome</keyword>
<name>A0A5C5ZYF8_9BACT</name>
<gene>
    <name evidence="1" type="ORF">Pla100_47530</name>
</gene>
<comment type="caution">
    <text evidence="1">The sequence shown here is derived from an EMBL/GenBank/DDBJ whole genome shotgun (WGS) entry which is preliminary data.</text>
</comment>
<dbReference type="AlphaFoldDB" id="A0A5C5ZYF8"/>
<proteinExistence type="predicted"/>
<sequence length="224" mass="25032">MVSATIAALVGGNVFSIVRLRQAETELDALRREVGSLHHTPAGSLAVVRIASDTPLTYRFRVRTPVTDDPTQRWNSAQPPKTLYRIAYSTILPRGRTQPEWYSAIAVPPGESVVTIQIAEDPRDERWKISTLVRSESATRRMGTVLPDEHTRLFRQSHDVVSTGLKRQDVVVMPPGETIRLPVRLLDERWLVGEQSLLLYGDKAPDEDQVGVYAELQSADQPLS</sequence>
<dbReference type="EMBL" id="SJPM01000012">
    <property type="protein sequence ID" value="TWT92216.1"/>
    <property type="molecule type" value="Genomic_DNA"/>
</dbReference>
<protein>
    <submittedName>
        <fullName evidence="1">Uncharacterized protein</fullName>
    </submittedName>
</protein>
<dbReference type="Proteomes" id="UP000316213">
    <property type="component" value="Unassembled WGS sequence"/>
</dbReference>
<evidence type="ECO:0000313" key="2">
    <source>
        <dbReference type="Proteomes" id="UP000316213"/>
    </source>
</evidence>
<evidence type="ECO:0000313" key="1">
    <source>
        <dbReference type="EMBL" id="TWT92216.1"/>
    </source>
</evidence>